<accession>A0A9W8Z5X0</accession>
<dbReference type="AlphaFoldDB" id="A0A9W8Z5X0"/>
<reference evidence="1" key="1">
    <citation type="submission" date="2022-10" db="EMBL/GenBank/DDBJ databases">
        <title>Tapping the CABI collections for fungal endophytes: first genome assemblies for Collariella, Neodidymelliopsis, Ascochyta clinopodiicola, Didymella pomorum, Didymosphaeria variabile, Neocosmospora piperis and Neocucurbitaria cava.</title>
        <authorList>
            <person name="Hill R."/>
        </authorList>
    </citation>
    <scope>NUCLEOTIDE SEQUENCE</scope>
    <source>
        <strain evidence="1">IMI 355091</strain>
    </source>
</reference>
<name>A0A9W8Z5X0_9PLEO</name>
<comment type="caution">
    <text evidence="1">The sequence shown here is derived from an EMBL/GenBank/DDBJ whole genome shotgun (WGS) entry which is preliminary data.</text>
</comment>
<organism evidence="1 2">
    <name type="scientific">Didymella pomorum</name>
    <dbReference type="NCBI Taxonomy" id="749634"/>
    <lineage>
        <taxon>Eukaryota</taxon>
        <taxon>Fungi</taxon>
        <taxon>Dikarya</taxon>
        <taxon>Ascomycota</taxon>
        <taxon>Pezizomycotina</taxon>
        <taxon>Dothideomycetes</taxon>
        <taxon>Pleosporomycetidae</taxon>
        <taxon>Pleosporales</taxon>
        <taxon>Pleosporineae</taxon>
        <taxon>Didymellaceae</taxon>
        <taxon>Didymella</taxon>
    </lineage>
</organism>
<dbReference type="Proteomes" id="UP001140510">
    <property type="component" value="Unassembled WGS sequence"/>
</dbReference>
<dbReference type="EMBL" id="JAPEVA010000128">
    <property type="protein sequence ID" value="KAJ4398505.1"/>
    <property type="molecule type" value="Genomic_DNA"/>
</dbReference>
<evidence type="ECO:0000313" key="2">
    <source>
        <dbReference type="Proteomes" id="UP001140510"/>
    </source>
</evidence>
<proteinExistence type="predicted"/>
<sequence>MAQFRTTNTTSRASAEIILFWFVESNDEQRANIEAALDQVIDQIIEDSPQIKKKHVFSVPWLRNYTSSSVDVFATARGFETGEGHILGIDAQSLEDGTLLVFHCLNKKDQEIARAGREEAIRVLLKEQLYKYTLAEAFDGRPWTAIPIPKQSSEPTIEANDAVYSPLSHIPSDVKLQEDKIVLFSLINLTEDEIAVLKQDMGDTANDITIHNWPHSTPASQAETYSIFQSVKPEAPVHDGQTFVVFIDAAHLSGPQRAPVVVIACESTAEVARQAARENAGDDLRLSKLEQMRYCHIYLRAEYPDAVKALWPLIWHPPNRGHVNSVAVNYPLFYGSRHPAFDHTASTKVDWDHPVARYGTNFISKPELAAEVRGATGPEYVAYILCPVTPEEIRSLRNILQIYGNAPLLLELNIMPRSTKAEREENAFKTVSGTRLDPLLAFFDTPAYRAVADPPSTFVFLDSEALDHLLTSASEDLAVPIATTCRYYHGEGLIAVEEPGYQFADIVLEDGLESTLANLSVGNMWFWELVGSYSDDMDVAFWPEYRGTMTKEMLDIEWDWS</sequence>
<gene>
    <name evidence="1" type="ORF">N0V91_010144</name>
</gene>
<evidence type="ECO:0000313" key="1">
    <source>
        <dbReference type="EMBL" id="KAJ4398505.1"/>
    </source>
</evidence>
<keyword evidence="2" id="KW-1185">Reference proteome</keyword>
<protein>
    <submittedName>
        <fullName evidence="1">Uncharacterized protein</fullName>
    </submittedName>
</protein>
<dbReference type="OrthoDB" id="3796277at2759"/>